<evidence type="ECO:0000259" key="3">
    <source>
        <dbReference type="PROSITE" id="PS50893"/>
    </source>
</evidence>
<evidence type="ECO:0000256" key="1">
    <source>
        <dbReference type="ARBA" id="ARBA00022741"/>
    </source>
</evidence>
<dbReference type="RefSeq" id="WP_133363462.1">
    <property type="nucleotide sequence ID" value="NZ_CP037940.1"/>
</dbReference>
<feature type="domain" description="ABC transporter" evidence="3">
    <location>
        <begin position="3"/>
        <end position="228"/>
    </location>
</feature>
<keyword evidence="1" id="KW-0547">Nucleotide-binding</keyword>
<dbReference type="CDD" id="cd03230">
    <property type="entry name" value="ABC_DR_subfamily_A"/>
    <property type="match status" value="1"/>
</dbReference>
<sequence length="306" mass="35088">MTLQVKNLTKSIQNKVVLENVNIEFKTGEIVGLVGRNSVGLSTLLKTLTRRSKIDAGDVLYNGESIFVKTELLQKINFTNATWNFFSSNTLLQIAKTFEIAYPNFKTYSLLGQLEERGVPVEEKYSRLSTGMQALFRVMLGFATNAEYILLDEPLNGIDTIWREEVIEVIRKEMAARKVGVVITSHHLNELDLLADRIVILRNRTVWHEYAHNELNEKARKLQIVVRDEDTDFSDIPGTVIEHEGHVFKIVFSEYADETHQKIEALNPIFYEFLSVTLDDLYHVTIDEGEVEDANDEYANEKDDQE</sequence>
<dbReference type="Gene3D" id="3.40.50.300">
    <property type="entry name" value="P-loop containing nucleotide triphosphate hydrolases"/>
    <property type="match status" value="1"/>
</dbReference>
<reference evidence="5" key="1">
    <citation type="submission" date="2019-03" db="EMBL/GenBank/DDBJ databases">
        <title>Weissella sp. 26KH-42 Genome sequencing.</title>
        <authorList>
            <person name="Heo J."/>
            <person name="Kim S.-J."/>
            <person name="Kim J.-S."/>
            <person name="Hong S.-B."/>
            <person name="Kwon S.-W."/>
        </authorList>
    </citation>
    <scope>NUCLEOTIDE SEQUENCE [LARGE SCALE GENOMIC DNA]</scope>
    <source>
        <strain evidence="5">26KH-42</strain>
    </source>
</reference>
<dbReference type="GO" id="GO:0016887">
    <property type="term" value="F:ATP hydrolysis activity"/>
    <property type="evidence" value="ECO:0007669"/>
    <property type="project" value="InterPro"/>
</dbReference>
<keyword evidence="2 4" id="KW-0067">ATP-binding</keyword>
<proteinExistence type="predicted"/>
<dbReference type="OrthoDB" id="9804819at2"/>
<evidence type="ECO:0000313" key="5">
    <source>
        <dbReference type="Proteomes" id="UP000292886"/>
    </source>
</evidence>
<dbReference type="AlphaFoldDB" id="A0A4V1AIR1"/>
<dbReference type="InterPro" id="IPR003593">
    <property type="entry name" value="AAA+_ATPase"/>
</dbReference>
<dbReference type="Proteomes" id="UP000292886">
    <property type="component" value="Chromosome"/>
</dbReference>
<evidence type="ECO:0000256" key="2">
    <source>
        <dbReference type="ARBA" id="ARBA00022840"/>
    </source>
</evidence>
<dbReference type="PROSITE" id="PS50893">
    <property type="entry name" value="ABC_TRANSPORTER_2"/>
    <property type="match status" value="1"/>
</dbReference>
<dbReference type="InterPro" id="IPR003439">
    <property type="entry name" value="ABC_transporter-like_ATP-bd"/>
</dbReference>
<dbReference type="InterPro" id="IPR027417">
    <property type="entry name" value="P-loop_NTPase"/>
</dbReference>
<dbReference type="PANTHER" id="PTHR43158">
    <property type="entry name" value="SKFA PEPTIDE EXPORT ATP-BINDING PROTEIN SKFE"/>
    <property type="match status" value="1"/>
</dbReference>
<name>A0A4V1AIR1_9LACO</name>
<dbReference type="SMART" id="SM00382">
    <property type="entry name" value="AAA"/>
    <property type="match status" value="1"/>
</dbReference>
<organism evidence="4 5">
    <name type="scientific">Periweissella cryptocerci</name>
    <dbReference type="NCBI Taxonomy" id="2506420"/>
    <lineage>
        <taxon>Bacteria</taxon>
        <taxon>Bacillati</taxon>
        <taxon>Bacillota</taxon>
        <taxon>Bacilli</taxon>
        <taxon>Lactobacillales</taxon>
        <taxon>Lactobacillaceae</taxon>
        <taxon>Periweissella</taxon>
    </lineage>
</organism>
<dbReference type="Pfam" id="PF00005">
    <property type="entry name" value="ABC_tran"/>
    <property type="match status" value="1"/>
</dbReference>
<dbReference type="SUPFAM" id="SSF52540">
    <property type="entry name" value="P-loop containing nucleoside triphosphate hydrolases"/>
    <property type="match status" value="1"/>
</dbReference>
<dbReference type="GO" id="GO:0005524">
    <property type="term" value="F:ATP binding"/>
    <property type="evidence" value="ECO:0007669"/>
    <property type="project" value="UniProtKB-KW"/>
</dbReference>
<dbReference type="EMBL" id="CP037940">
    <property type="protein sequence ID" value="QBO36385.1"/>
    <property type="molecule type" value="Genomic_DNA"/>
</dbReference>
<dbReference type="PANTHER" id="PTHR43158:SF10">
    <property type="entry name" value="ABC TRANSPORTER ATP-BINDING PROTEIN YTRB"/>
    <property type="match status" value="1"/>
</dbReference>
<accession>A0A4V1AIR1</accession>
<dbReference type="KEGG" id="wei:EQG49_07865"/>
<evidence type="ECO:0000313" key="4">
    <source>
        <dbReference type="EMBL" id="QBO36385.1"/>
    </source>
</evidence>
<gene>
    <name evidence="4" type="ORF">EQG49_07865</name>
</gene>
<keyword evidence="5" id="KW-1185">Reference proteome</keyword>
<protein>
    <submittedName>
        <fullName evidence="4">ABC transporter ATP-binding protein</fullName>
    </submittedName>
</protein>